<keyword evidence="8 10" id="KW-0057">Aromatic amino acid biosynthesis</keyword>
<evidence type="ECO:0000256" key="7">
    <source>
        <dbReference type="ARBA" id="ARBA00022822"/>
    </source>
</evidence>
<feature type="domain" description="N-(5'phosphoribosyl) anthranilate isomerase (PRAI)" evidence="11">
    <location>
        <begin position="6"/>
        <end position="201"/>
    </location>
</feature>
<keyword evidence="7 10" id="KW-0822">Tryptophan biosynthesis</keyword>
<dbReference type="UniPathway" id="UPA00035">
    <property type="reaction ID" value="UER00042"/>
</dbReference>
<evidence type="ECO:0000256" key="6">
    <source>
        <dbReference type="ARBA" id="ARBA00022605"/>
    </source>
</evidence>
<dbReference type="InterPro" id="IPR011060">
    <property type="entry name" value="RibuloseP-bd_barrel"/>
</dbReference>
<dbReference type="Pfam" id="PF00697">
    <property type="entry name" value="PRAI"/>
    <property type="match status" value="1"/>
</dbReference>
<reference evidence="12" key="1">
    <citation type="submission" date="2020-02" db="EMBL/GenBank/DDBJ databases">
        <authorList>
            <person name="Meier V. D."/>
        </authorList>
    </citation>
    <scope>NUCLEOTIDE SEQUENCE</scope>
    <source>
        <strain evidence="12">AVDCRST_MAG02</strain>
    </source>
</reference>
<dbReference type="FunFam" id="3.20.20.70:FF:000075">
    <property type="entry name" value="Tryptophan biosynthesis protein TRP1"/>
    <property type="match status" value="1"/>
</dbReference>
<dbReference type="HAMAP" id="MF_00135">
    <property type="entry name" value="PRAI"/>
    <property type="match status" value="1"/>
</dbReference>
<dbReference type="CDD" id="cd00405">
    <property type="entry name" value="PRAI"/>
    <property type="match status" value="1"/>
</dbReference>
<comment type="similarity">
    <text evidence="3 10">Belongs to the TrpF family.</text>
</comment>
<dbReference type="InterPro" id="IPR013785">
    <property type="entry name" value="Aldolase_TIM"/>
</dbReference>
<accession>A0A6J4QVD6</accession>
<keyword evidence="9 10" id="KW-0413">Isomerase</keyword>
<dbReference type="AlphaFoldDB" id="A0A6J4QVD6"/>
<name>A0A6J4QVD6_9ACTN</name>
<dbReference type="PANTHER" id="PTHR42894:SF1">
    <property type="entry name" value="N-(5'-PHOSPHORIBOSYL)ANTHRANILATE ISOMERASE"/>
    <property type="match status" value="1"/>
</dbReference>
<evidence type="ECO:0000256" key="4">
    <source>
        <dbReference type="ARBA" id="ARBA00012572"/>
    </source>
</evidence>
<evidence type="ECO:0000256" key="2">
    <source>
        <dbReference type="ARBA" id="ARBA00004664"/>
    </source>
</evidence>
<comment type="catalytic activity">
    <reaction evidence="1 10">
        <text>N-(5-phospho-beta-D-ribosyl)anthranilate = 1-(2-carboxyphenylamino)-1-deoxy-D-ribulose 5-phosphate</text>
        <dbReference type="Rhea" id="RHEA:21540"/>
        <dbReference type="ChEBI" id="CHEBI:18277"/>
        <dbReference type="ChEBI" id="CHEBI:58613"/>
        <dbReference type="EC" id="5.3.1.24"/>
    </reaction>
</comment>
<proteinExistence type="inferred from homology"/>
<evidence type="ECO:0000313" key="12">
    <source>
        <dbReference type="EMBL" id="CAA9448876.1"/>
    </source>
</evidence>
<evidence type="ECO:0000256" key="8">
    <source>
        <dbReference type="ARBA" id="ARBA00023141"/>
    </source>
</evidence>
<evidence type="ECO:0000256" key="1">
    <source>
        <dbReference type="ARBA" id="ARBA00001164"/>
    </source>
</evidence>
<dbReference type="Gene3D" id="3.20.20.70">
    <property type="entry name" value="Aldolase class I"/>
    <property type="match status" value="1"/>
</dbReference>
<evidence type="ECO:0000256" key="10">
    <source>
        <dbReference type="HAMAP-Rule" id="MF_00135"/>
    </source>
</evidence>
<evidence type="ECO:0000256" key="3">
    <source>
        <dbReference type="ARBA" id="ARBA00007571"/>
    </source>
</evidence>
<dbReference type="InterPro" id="IPR001240">
    <property type="entry name" value="PRAI_dom"/>
</dbReference>
<gene>
    <name evidence="10" type="primary">trpF</name>
    <name evidence="12" type="ORF">AVDCRST_MAG02-701</name>
</gene>
<dbReference type="GO" id="GO:0000162">
    <property type="term" value="P:L-tryptophan biosynthetic process"/>
    <property type="evidence" value="ECO:0007669"/>
    <property type="project" value="UniProtKB-UniRule"/>
</dbReference>
<dbReference type="PANTHER" id="PTHR42894">
    <property type="entry name" value="N-(5'-PHOSPHORIBOSYL)ANTHRANILATE ISOMERASE"/>
    <property type="match status" value="1"/>
</dbReference>
<dbReference type="GO" id="GO:0004640">
    <property type="term" value="F:phosphoribosylanthranilate isomerase activity"/>
    <property type="evidence" value="ECO:0007669"/>
    <property type="project" value="UniProtKB-UniRule"/>
</dbReference>
<dbReference type="SUPFAM" id="SSF51366">
    <property type="entry name" value="Ribulose-phoshate binding barrel"/>
    <property type="match status" value="1"/>
</dbReference>
<dbReference type="InterPro" id="IPR044643">
    <property type="entry name" value="TrpF_fam"/>
</dbReference>
<evidence type="ECO:0000256" key="5">
    <source>
        <dbReference type="ARBA" id="ARBA00022272"/>
    </source>
</evidence>
<evidence type="ECO:0000256" key="9">
    <source>
        <dbReference type="ARBA" id="ARBA00023235"/>
    </source>
</evidence>
<comment type="pathway">
    <text evidence="2 10">Amino-acid biosynthesis; L-tryptophan biosynthesis; L-tryptophan from chorismate: step 3/5.</text>
</comment>
<dbReference type="EC" id="5.3.1.24" evidence="4 10"/>
<dbReference type="EMBL" id="CADCVH010000022">
    <property type="protein sequence ID" value="CAA9448876.1"/>
    <property type="molecule type" value="Genomic_DNA"/>
</dbReference>
<sequence length="206" mass="21769">MPMTMVKVCGMTNVADARVAAEAGADAVGFIFADSPRRVGAEEARRISIALPENVLKVGVFVNAPPEEVLRVASEAGLDMAQLHGDETPETVAAVRAGGLPVMKALRVRNAEALADVERFDADLLLLDAYSERARGGTGERFDWGAAKSLKGRGNIVVSGGLAPENVREAVDFFEPYGVDASSSLEDAPGKKNEESVRRFIVAAKG</sequence>
<evidence type="ECO:0000259" key="11">
    <source>
        <dbReference type="Pfam" id="PF00697"/>
    </source>
</evidence>
<organism evidence="12">
    <name type="scientific">uncultured Rubrobacteraceae bacterium</name>
    <dbReference type="NCBI Taxonomy" id="349277"/>
    <lineage>
        <taxon>Bacteria</taxon>
        <taxon>Bacillati</taxon>
        <taxon>Actinomycetota</taxon>
        <taxon>Rubrobacteria</taxon>
        <taxon>Rubrobacterales</taxon>
        <taxon>Rubrobacteraceae</taxon>
        <taxon>environmental samples</taxon>
    </lineage>
</organism>
<keyword evidence="6 10" id="KW-0028">Amino-acid biosynthesis</keyword>
<protein>
    <recommendedName>
        <fullName evidence="5 10">N-(5'-phosphoribosyl)anthranilate isomerase</fullName>
        <shortName evidence="10">PRAI</shortName>
        <ecNumber evidence="4 10">5.3.1.24</ecNumber>
    </recommendedName>
</protein>